<dbReference type="Proteomes" id="UP001501706">
    <property type="component" value="Unassembled WGS sequence"/>
</dbReference>
<comment type="caution">
    <text evidence="1">The sequence shown here is derived from an EMBL/GenBank/DDBJ whole genome shotgun (WGS) entry which is preliminary data.</text>
</comment>
<evidence type="ECO:0000313" key="2">
    <source>
        <dbReference type="Proteomes" id="UP001501706"/>
    </source>
</evidence>
<gene>
    <name evidence="1" type="ORF">GCM10009097_05040</name>
</gene>
<accession>A0ABP3L327</accession>
<reference evidence="2" key="1">
    <citation type="journal article" date="2019" name="Int. J. Syst. Evol. Microbiol.">
        <title>The Global Catalogue of Microorganisms (GCM) 10K type strain sequencing project: providing services to taxonomists for standard genome sequencing and annotation.</title>
        <authorList>
            <consortium name="The Broad Institute Genomics Platform"/>
            <consortium name="The Broad Institute Genome Sequencing Center for Infectious Disease"/>
            <person name="Wu L."/>
            <person name="Ma J."/>
        </authorList>
    </citation>
    <scope>NUCLEOTIDE SEQUENCE [LARGE SCALE GENOMIC DNA]</scope>
    <source>
        <strain evidence="2">JCM 14330</strain>
    </source>
</reference>
<name>A0ABP3L327_9BURK</name>
<dbReference type="EMBL" id="BAAAEN010000002">
    <property type="protein sequence ID" value="GAA0492366.1"/>
    <property type="molecule type" value="Genomic_DNA"/>
</dbReference>
<sequence>MLVKNCTPRMLECPSVHPDSGAPYSPWRSPALLPEAIKARLRPLVRGKVFDLADCAHIAHAHLLDADWCECAIRQAETQLRRPTDRAQPERTVHA</sequence>
<keyword evidence="2" id="KW-1185">Reference proteome</keyword>
<protein>
    <submittedName>
        <fullName evidence="1">Uncharacterized protein</fullName>
    </submittedName>
</protein>
<evidence type="ECO:0000313" key="1">
    <source>
        <dbReference type="EMBL" id="GAA0492366.1"/>
    </source>
</evidence>
<organism evidence="1 2">
    <name type="scientific">Pigmentiphaga daeguensis</name>
    <dbReference type="NCBI Taxonomy" id="414049"/>
    <lineage>
        <taxon>Bacteria</taxon>
        <taxon>Pseudomonadati</taxon>
        <taxon>Pseudomonadota</taxon>
        <taxon>Betaproteobacteria</taxon>
        <taxon>Burkholderiales</taxon>
        <taxon>Alcaligenaceae</taxon>
        <taxon>Pigmentiphaga</taxon>
    </lineage>
</organism>
<proteinExistence type="predicted"/>